<accession>A0ABX7S6L0</accession>
<dbReference type="Proteomes" id="UP000671862">
    <property type="component" value="Chromosome"/>
</dbReference>
<dbReference type="Pfam" id="PF09419">
    <property type="entry name" value="PGP_phosphatase"/>
    <property type="match status" value="1"/>
</dbReference>
<dbReference type="NCBIfam" id="TIGR01668">
    <property type="entry name" value="YqeG_hyp_ppase"/>
    <property type="match status" value="1"/>
</dbReference>
<sequence>MDEMHKTIFDINYDQLIKNGKQCFIYDFDNTLNRWRESHVDQPIIELFKKLNSKGVKILIVSNGHPRKLEIDVECIWLARKPFAFKVRKWLKNNNIDPKTVVVIGDQLFTDVLFGKFIKAYTIKVEPLDKKHEFWGTKILRFFEKLVLKMLKAMV</sequence>
<name>A0ABX7S6L0_9BACT</name>
<dbReference type="InterPro" id="IPR036412">
    <property type="entry name" value="HAD-like_sf"/>
</dbReference>
<dbReference type="EMBL" id="CP071446">
    <property type="protein sequence ID" value="QTA37390.1"/>
    <property type="molecule type" value="Genomic_DNA"/>
</dbReference>
<dbReference type="NCBIfam" id="TIGR01662">
    <property type="entry name" value="HAD-SF-IIIA"/>
    <property type="match status" value="1"/>
</dbReference>
<reference evidence="1 2" key="1">
    <citation type="submission" date="2021-03" db="EMBL/GenBank/DDBJ databases">
        <title>Thermosipho ferrireducens sp.nov., an anaerobic thermophilic iron-reducing bacterium isolated from a deep-sea hydrothermal sulfide deposits.</title>
        <authorList>
            <person name="Zeng X."/>
            <person name="Chen Y."/>
            <person name="Shao Z."/>
        </authorList>
    </citation>
    <scope>NUCLEOTIDE SEQUENCE [LARGE SCALE GENOMIC DNA]</scope>
    <source>
        <strain evidence="1 2">JL129W03</strain>
    </source>
</reference>
<dbReference type="RefSeq" id="WP_207566115.1">
    <property type="nucleotide sequence ID" value="NZ_CP071446.1"/>
</dbReference>
<dbReference type="SUPFAM" id="SSF56784">
    <property type="entry name" value="HAD-like"/>
    <property type="match status" value="1"/>
</dbReference>
<dbReference type="InterPro" id="IPR027706">
    <property type="entry name" value="PGP_Pase"/>
</dbReference>
<dbReference type="InterPro" id="IPR010021">
    <property type="entry name" value="PGPP1/Gep4"/>
</dbReference>
<gene>
    <name evidence="1" type="ORF">JYK00_06530</name>
</gene>
<dbReference type="InterPro" id="IPR023214">
    <property type="entry name" value="HAD_sf"/>
</dbReference>
<protein>
    <submittedName>
        <fullName evidence="1">YqeG family HAD IIIA-type phosphatase</fullName>
    </submittedName>
</protein>
<dbReference type="Gene3D" id="3.40.50.1000">
    <property type="entry name" value="HAD superfamily/HAD-like"/>
    <property type="match status" value="1"/>
</dbReference>
<evidence type="ECO:0000313" key="1">
    <source>
        <dbReference type="EMBL" id="QTA37390.1"/>
    </source>
</evidence>
<evidence type="ECO:0000313" key="2">
    <source>
        <dbReference type="Proteomes" id="UP000671862"/>
    </source>
</evidence>
<proteinExistence type="predicted"/>
<dbReference type="InterPro" id="IPR006549">
    <property type="entry name" value="HAD-SF_hydro_IIIA"/>
</dbReference>
<organism evidence="1 2">
    <name type="scientific">Thermosipho ferrireducens</name>
    <dbReference type="NCBI Taxonomy" id="2571116"/>
    <lineage>
        <taxon>Bacteria</taxon>
        <taxon>Thermotogati</taxon>
        <taxon>Thermotogota</taxon>
        <taxon>Thermotogae</taxon>
        <taxon>Thermotogales</taxon>
        <taxon>Fervidobacteriaceae</taxon>
        <taxon>Thermosipho</taxon>
    </lineage>
</organism>
<keyword evidence="2" id="KW-1185">Reference proteome</keyword>